<proteinExistence type="predicted"/>
<evidence type="ECO:0000313" key="2">
    <source>
        <dbReference type="Proteomes" id="UP000807353"/>
    </source>
</evidence>
<sequence>MAQNLSIYRVCRKRESVRDDFPPFCGCPAHRIPVEILQKIFFCCLTEERAPHQHLAPLLLCQICSRWRKVALQQSELWDESGFFKIGDTRTIFTESLKLWLGCLGKRQLSASIRLLPLSQLEQRKSLEVIPSQSYTDPLVQRLLLPYSNVFRALSLDMSSEAELFQFLQMTPGRLITLETLKLRFCHHLDDMSSFSAFKDAPRLKNLAIEINNDLSLGEVNTQFPWSQLTCLCLGNYVNVGTWHTIIRQCPLIQRCALGIQAMTEEDVFQNENTTFLFFNPLPFDSDRACLPSCLPWFVLSCTGRTPCCGQQQRTRMRVPPMGLTIGVLWTV</sequence>
<accession>A0A9P5XZ12</accession>
<gene>
    <name evidence="1" type="ORF">BDZ94DRAFT_1268669</name>
</gene>
<evidence type="ECO:0000313" key="1">
    <source>
        <dbReference type="EMBL" id="KAF9459328.1"/>
    </source>
</evidence>
<dbReference type="Proteomes" id="UP000807353">
    <property type="component" value="Unassembled WGS sequence"/>
</dbReference>
<reference evidence="1" key="1">
    <citation type="submission" date="2020-11" db="EMBL/GenBank/DDBJ databases">
        <authorList>
            <consortium name="DOE Joint Genome Institute"/>
            <person name="Ahrendt S."/>
            <person name="Riley R."/>
            <person name="Andreopoulos W."/>
            <person name="Labutti K."/>
            <person name="Pangilinan J."/>
            <person name="Ruiz-Duenas F.J."/>
            <person name="Barrasa J.M."/>
            <person name="Sanchez-Garcia M."/>
            <person name="Camarero S."/>
            <person name="Miyauchi S."/>
            <person name="Serrano A."/>
            <person name="Linde D."/>
            <person name="Babiker R."/>
            <person name="Drula E."/>
            <person name="Ayuso-Fernandez I."/>
            <person name="Pacheco R."/>
            <person name="Padilla G."/>
            <person name="Ferreira P."/>
            <person name="Barriuso J."/>
            <person name="Kellner H."/>
            <person name="Castanera R."/>
            <person name="Alfaro M."/>
            <person name="Ramirez L."/>
            <person name="Pisabarro A.G."/>
            <person name="Kuo A."/>
            <person name="Tritt A."/>
            <person name="Lipzen A."/>
            <person name="He G."/>
            <person name="Yan M."/>
            <person name="Ng V."/>
            <person name="Cullen D."/>
            <person name="Martin F."/>
            <person name="Rosso M.-N."/>
            <person name="Henrissat B."/>
            <person name="Hibbett D."/>
            <person name="Martinez A.T."/>
            <person name="Grigoriev I.V."/>
        </authorList>
    </citation>
    <scope>NUCLEOTIDE SEQUENCE</scope>
    <source>
        <strain evidence="1">CBS 247.69</strain>
    </source>
</reference>
<evidence type="ECO:0008006" key="3">
    <source>
        <dbReference type="Google" id="ProtNLM"/>
    </source>
</evidence>
<organism evidence="1 2">
    <name type="scientific">Collybia nuda</name>
    <dbReference type="NCBI Taxonomy" id="64659"/>
    <lineage>
        <taxon>Eukaryota</taxon>
        <taxon>Fungi</taxon>
        <taxon>Dikarya</taxon>
        <taxon>Basidiomycota</taxon>
        <taxon>Agaricomycotina</taxon>
        <taxon>Agaricomycetes</taxon>
        <taxon>Agaricomycetidae</taxon>
        <taxon>Agaricales</taxon>
        <taxon>Tricholomatineae</taxon>
        <taxon>Clitocybaceae</taxon>
        <taxon>Collybia</taxon>
    </lineage>
</organism>
<protein>
    <recommendedName>
        <fullName evidence="3">F-box domain-containing protein</fullName>
    </recommendedName>
</protein>
<name>A0A9P5XZ12_9AGAR</name>
<dbReference type="EMBL" id="MU150319">
    <property type="protein sequence ID" value="KAF9459328.1"/>
    <property type="molecule type" value="Genomic_DNA"/>
</dbReference>
<dbReference type="AlphaFoldDB" id="A0A9P5XZ12"/>
<comment type="caution">
    <text evidence="1">The sequence shown here is derived from an EMBL/GenBank/DDBJ whole genome shotgun (WGS) entry which is preliminary data.</text>
</comment>
<dbReference type="OrthoDB" id="3038759at2759"/>
<keyword evidence="2" id="KW-1185">Reference proteome</keyword>